<evidence type="ECO:0000256" key="2">
    <source>
        <dbReference type="ARBA" id="ARBA00006375"/>
    </source>
</evidence>
<evidence type="ECO:0000256" key="10">
    <source>
        <dbReference type="SAM" id="MobiDB-lite"/>
    </source>
</evidence>
<dbReference type="GO" id="GO:0016020">
    <property type="term" value="C:membrane"/>
    <property type="evidence" value="ECO:0007669"/>
    <property type="project" value="UniProtKB-SubCell"/>
</dbReference>
<dbReference type="Gene3D" id="1.50.40.10">
    <property type="entry name" value="Mitochondrial carrier domain"/>
    <property type="match status" value="1"/>
</dbReference>
<keyword evidence="12" id="KW-1185">Reference proteome</keyword>
<dbReference type="PANTHER" id="PTHR45618">
    <property type="entry name" value="MITOCHONDRIAL DICARBOXYLATE CARRIER-RELATED"/>
    <property type="match status" value="1"/>
</dbReference>
<feature type="compositionally biased region" description="Acidic residues" evidence="10">
    <location>
        <begin position="119"/>
        <end position="158"/>
    </location>
</feature>
<dbReference type="OMA" id="ASNRGGC"/>
<accession>A0A5P1F8W8</accession>
<keyword evidence="3 9" id="KW-0813">Transport</keyword>
<dbReference type="InterPro" id="IPR018108">
    <property type="entry name" value="MCP_transmembrane"/>
</dbReference>
<name>A0A5P1F8W8_ASPOF</name>
<comment type="subcellular location">
    <subcellularLocation>
        <location evidence="1">Membrane</location>
        <topology evidence="1">Multi-pass membrane protein</topology>
    </subcellularLocation>
</comment>
<evidence type="ECO:0000313" key="11">
    <source>
        <dbReference type="EMBL" id="ONK74193.1"/>
    </source>
</evidence>
<dbReference type="AlphaFoldDB" id="A0A5P1F8W8"/>
<dbReference type="SUPFAM" id="SSF103506">
    <property type="entry name" value="Mitochondrial carrier"/>
    <property type="match status" value="1"/>
</dbReference>
<evidence type="ECO:0000256" key="9">
    <source>
        <dbReference type="RuleBase" id="RU000488"/>
    </source>
</evidence>
<dbReference type="InterPro" id="IPR023395">
    <property type="entry name" value="MCP_dom_sf"/>
</dbReference>
<keyword evidence="6" id="KW-1133">Transmembrane helix</keyword>
<gene>
    <name evidence="11" type="ORF">A4U43_C03F3760</name>
</gene>
<evidence type="ECO:0000256" key="7">
    <source>
        <dbReference type="ARBA" id="ARBA00023136"/>
    </source>
</evidence>
<keyword evidence="5" id="KW-0677">Repeat</keyword>
<feature type="compositionally biased region" description="Basic and acidic residues" evidence="10">
    <location>
        <begin position="109"/>
        <end position="118"/>
    </location>
</feature>
<feature type="region of interest" description="Disordered" evidence="10">
    <location>
        <begin position="87"/>
        <end position="167"/>
    </location>
</feature>
<reference evidence="12" key="1">
    <citation type="journal article" date="2017" name="Nat. Commun.">
        <title>The asparagus genome sheds light on the origin and evolution of a young Y chromosome.</title>
        <authorList>
            <person name="Harkess A."/>
            <person name="Zhou J."/>
            <person name="Xu C."/>
            <person name="Bowers J.E."/>
            <person name="Van der Hulst R."/>
            <person name="Ayyampalayam S."/>
            <person name="Mercati F."/>
            <person name="Riccardi P."/>
            <person name="McKain M.R."/>
            <person name="Kakrana A."/>
            <person name="Tang H."/>
            <person name="Ray J."/>
            <person name="Groenendijk J."/>
            <person name="Arikit S."/>
            <person name="Mathioni S.M."/>
            <person name="Nakano M."/>
            <person name="Shan H."/>
            <person name="Telgmann-Rauber A."/>
            <person name="Kanno A."/>
            <person name="Yue Z."/>
            <person name="Chen H."/>
            <person name="Li W."/>
            <person name="Chen Y."/>
            <person name="Xu X."/>
            <person name="Zhang Y."/>
            <person name="Luo S."/>
            <person name="Chen H."/>
            <person name="Gao J."/>
            <person name="Mao Z."/>
            <person name="Pires J.C."/>
            <person name="Luo M."/>
            <person name="Kudrna D."/>
            <person name="Wing R.A."/>
            <person name="Meyers B.C."/>
            <person name="Yi K."/>
            <person name="Kong H."/>
            <person name="Lavrijsen P."/>
            <person name="Sunseri F."/>
            <person name="Falavigna A."/>
            <person name="Ye Y."/>
            <person name="Leebens-Mack J.H."/>
            <person name="Chen G."/>
        </authorList>
    </citation>
    <scope>NUCLEOTIDE SEQUENCE [LARGE SCALE GENOMIC DNA]</scope>
    <source>
        <strain evidence="12">cv. DH0086</strain>
    </source>
</reference>
<evidence type="ECO:0000313" key="12">
    <source>
        <dbReference type="Proteomes" id="UP000243459"/>
    </source>
</evidence>
<keyword evidence="7 8" id="KW-0472">Membrane</keyword>
<dbReference type="EMBL" id="CM007383">
    <property type="protein sequence ID" value="ONK74193.1"/>
    <property type="molecule type" value="Genomic_DNA"/>
</dbReference>
<sequence length="167" mass="18640">MADGLGTHVTRLRRGVRGAVASNRGGCGEDEGDELKAAAAGDMPAYTGALDCAVKTVRAEGPRALYKGFIPTISRQGPFTVVLFVTLEQEEEEEREERGMREEEEEEREAMRGPREEPKEQEDGDDDGGDNEEEAIKEEEDQENDEEEEDEDDDEEEALPPPKKRKK</sequence>
<evidence type="ECO:0000256" key="3">
    <source>
        <dbReference type="ARBA" id="ARBA00022448"/>
    </source>
</evidence>
<dbReference type="PROSITE" id="PS50920">
    <property type="entry name" value="SOLCAR"/>
    <property type="match status" value="1"/>
</dbReference>
<evidence type="ECO:0000256" key="5">
    <source>
        <dbReference type="ARBA" id="ARBA00022737"/>
    </source>
</evidence>
<dbReference type="Proteomes" id="UP000243459">
    <property type="component" value="Chromosome 3"/>
</dbReference>
<proteinExistence type="inferred from homology"/>
<protein>
    <submittedName>
        <fullName evidence="11">Uncharacterized protein</fullName>
    </submittedName>
</protein>
<dbReference type="Gramene" id="ONK74193">
    <property type="protein sequence ID" value="ONK74193"/>
    <property type="gene ID" value="A4U43_C03F3760"/>
</dbReference>
<dbReference type="InterPro" id="IPR050391">
    <property type="entry name" value="Mito_Metabolite_Transporter"/>
</dbReference>
<feature type="repeat" description="Solcar" evidence="8">
    <location>
        <begin position="9"/>
        <end position="93"/>
    </location>
</feature>
<comment type="similarity">
    <text evidence="2 9">Belongs to the mitochondrial carrier (TC 2.A.29) family.</text>
</comment>
<evidence type="ECO:0000256" key="6">
    <source>
        <dbReference type="ARBA" id="ARBA00022989"/>
    </source>
</evidence>
<dbReference type="Pfam" id="PF00153">
    <property type="entry name" value="Mito_carr"/>
    <property type="match status" value="1"/>
</dbReference>
<evidence type="ECO:0000256" key="8">
    <source>
        <dbReference type="PROSITE-ProRule" id="PRU00282"/>
    </source>
</evidence>
<evidence type="ECO:0000256" key="4">
    <source>
        <dbReference type="ARBA" id="ARBA00022692"/>
    </source>
</evidence>
<keyword evidence="4 8" id="KW-0812">Transmembrane</keyword>
<organism evidence="11 12">
    <name type="scientific">Asparagus officinalis</name>
    <name type="common">Garden asparagus</name>
    <dbReference type="NCBI Taxonomy" id="4686"/>
    <lineage>
        <taxon>Eukaryota</taxon>
        <taxon>Viridiplantae</taxon>
        <taxon>Streptophyta</taxon>
        <taxon>Embryophyta</taxon>
        <taxon>Tracheophyta</taxon>
        <taxon>Spermatophyta</taxon>
        <taxon>Magnoliopsida</taxon>
        <taxon>Liliopsida</taxon>
        <taxon>Asparagales</taxon>
        <taxon>Asparagaceae</taxon>
        <taxon>Asparagoideae</taxon>
        <taxon>Asparagus</taxon>
    </lineage>
</organism>
<evidence type="ECO:0000256" key="1">
    <source>
        <dbReference type="ARBA" id="ARBA00004141"/>
    </source>
</evidence>